<evidence type="ECO:0000313" key="4">
    <source>
        <dbReference type="Proteomes" id="UP000077266"/>
    </source>
</evidence>
<dbReference type="AlphaFoldDB" id="A0A165BCW5"/>
<dbReference type="OrthoDB" id="18529at2759"/>
<dbReference type="InterPro" id="IPR037507">
    <property type="entry name" value="Ribosomal_mL59"/>
</dbReference>
<organism evidence="3 4">
    <name type="scientific">Exidia glandulosa HHB12029</name>
    <dbReference type="NCBI Taxonomy" id="1314781"/>
    <lineage>
        <taxon>Eukaryota</taxon>
        <taxon>Fungi</taxon>
        <taxon>Dikarya</taxon>
        <taxon>Basidiomycota</taxon>
        <taxon>Agaricomycotina</taxon>
        <taxon>Agaricomycetes</taxon>
        <taxon>Auriculariales</taxon>
        <taxon>Exidiaceae</taxon>
        <taxon>Exidia</taxon>
    </lineage>
</organism>
<name>A0A165BCW5_EXIGL</name>
<protein>
    <recommendedName>
        <fullName evidence="2">Large ribosomal subunit protein mL59 domain-containing protein</fullName>
    </recommendedName>
</protein>
<evidence type="ECO:0000313" key="3">
    <source>
        <dbReference type="EMBL" id="KZV80347.1"/>
    </source>
</evidence>
<dbReference type="PANTHER" id="PTHR28041:SF1">
    <property type="entry name" value="LARGE RIBOSOMAL SUBUNIT PROTEIN ML59"/>
    <property type="match status" value="1"/>
</dbReference>
<sequence length="235" mass="27211">MPTAPPRTQAAALNLVHRFRARELGRAPVRPLLAAADAIQPTSTQPVAPSPRLQNPFLNQRHPVTGKWQEPRYSRRRQAELVKAARLSGTLHLLPPGPKLRPSEIADFKAALDKRLLEEAKAAGTAIPLPRGKGRRRKPRYKLPDDGVQWFHRKVVWTGRLWDKPAKGHDVGARLYARKRFMFKGHRWEKVIKLRKKFISLRLRSQKRRIDKWHATRIIKRNPFNPVRHTARLPF</sequence>
<dbReference type="Pfam" id="PF18126">
    <property type="entry name" value="Mitoc_mL59"/>
    <property type="match status" value="1"/>
</dbReference>
<proteinExistence type="predicted"/>
<dbReference type="PANTHER" id="PTHR28041">
    <property type="entry name" value="54S RIBOSOMAL PROTEIN L25, MITOCHONDRIAL"/>
    <property type="match status" value="1"/>
</dbReference>
<dbReference type="STRING" id="1314781.A0A165BCW5"/>
<dbReference type="EMBL" id="KV426494">
    <property type="protein sequence ID" value="KZV80347.1"/>
    <property type="molecule type" value="Genomic_DNA"/>
</dbReference>
<dbReference type="GO" id="GO:0003735">
    <property type="term" value="F:structural constituent of ribosome"/>
    <property type="evidence" value="ECO:0007669"/>
    <property type="project" value="InterPro"/>
</dbReference>
<evidence type="ECO:0000256" key="1">
    <source>
        <dbReference type="SAM" id="MobiDB-lite"/>
    </source>
</evidence>
<dbReference type="GO" id="GO:0005762">
    <property type="term" value="C:mitochondrial large ribosomal subunit"/>
    <property type="evidence" value="ECO:0007669"/>
    <property type="project" value="InterPro"/>
</dbReference>
<keyword evidence="4" id="KW-1185">Reference proteome</keyword>
<accession>A0A165BCW5</accession>
<dbReference type="InterPro" id="IPR040922">
    <property type="entry name" value="Ribosomal_mL59_dom"/>
</dbReference>
<feature type="compositionally biased region" description="Polar residues" evidence="1">
    <location>
        <begin position="40"/>
        <end position="58"/>
    </location>
</feature>
<reference evidence="3 4" key="1">
    <citation type="journal article" date="2016" name="Mol. Biol. Evol.">
        <title>Comparative Genomics of Early-Diverging Mushroom-Forming Fungi Provides Insights into the Origins of Lignocellulose Decay Capabilities.</title>
        <authorList>
            <person name="Nagy L.G."/>
            <person name="Riley R."/>
            <person name="Tritt A."/>
            <person name="Adam C."/>
            <person name="Daum C."/>
            <person name="Floudas D."/>
            <person name="Sun H."/>
            <person name="Yadav J.S."/>
            <person name="Pangilinan J."/>
            <person name="Larsson K.H."/>
            <person name="Matsuura K."/>
            <person name="Barry K."/>
            <person name="Labutti K."/>
            <person name="Kuo R."/>
            <person name="Ohm R.A."/>
            <person name="Bhattacharya S.S."/>
            <person name="Shirouzu T."/>
            <person name="Yoshinaga Y."/>
            <person name="Martin F.M."/>
            <person name="Grigoriev I.V."/>
            <person name="Hibbett D.S."/>
        </authorList>
    </citation>
    <scope>NUCLEOTIDE SEQUENCE [LARGE SCALE GENOMIC DNA]</scope>
    <source>
        <strain evidence="3 4">HHB12029</strain>
    </source>
</reference>
<feature type="domain" description="Large ribosomal subunit protein mL59" evidence="2">
    <location>
        <begin position="17"/>
        <end position="214"/>
    </location>
</feature>
<evidence type="ECO:0000259" key="2">
    <source>
        <dbReference type="Pfam" id="PF18126"/>
    </source>
</evidence>
<dbReference type="Proteomes" id="UP000077266">
    <property type="component" value="Unassembled WGS sequence"/>
</dbReference>
<feature type="region of interest" description="Disordered" evidence="1">
    <location>
        <begin position="40"/>
        <end position="72"/>
    </location>
</feature>
<gene>
    <name evidence="3" type="ORF">EXIGLDRAFT_845643</name>
</gene>
<dbReference type="InParanoid" id="A0A165BCW5"/>